<dbReference type="PANTHER" id="PTHR34573">
    <property type="entry name" value="VKC DOMAIN-CONTAINING PROTEIN"/>
    <property type="match status" value="1"/>
</dbReference>
<dbReference type="Gene3D" id="3.40.30.10">
    <property type="entry name" value="Glutaredoxin"/>
    <property type="match status" value="1"/>
</dbReference>
<evidence type="ECO:0000313" key="2">
    <source>
        <dbReference type="EMBL" id="EKD24699.1"/>
    </source>
</evidence>
<dbReference type="PANTHER" id="PTHR34573:SF1">
    <property type="entry name" value="VITAMIN K EPOXIDE REDUCTASE DOMAIN-CONTAINING PROTEIN"/>
    <property type="match status" value="1"/>
</dbReference>
<dbReference type="AlphaFoldDB" id="K1YH82"/>
<gene>
    <name evidence="2" type="ORF">ACD_80C00168G0010</name>
</gene>
<dbReference type="EMBL" id="AMFJ01036175">
    <property type="protein sequence ID" value="EKD24699.1"/>
    <property type="molecule type" value="Genomic_DNA"/>
</dbReference>
<accession>K1YH82</accession>
<reference evidence="2" key="1">
    <citation type="journal article" date="2012" name="Science">
        <title>Fermentation, hydrogen, and sulfur metabolism in multiple uncultivated bacterial phyla.</title>
        <authorList>
            <person name="Wrighton K.C."/>
            <person name="Thomas B.C."/>
            <person name="Sharon I."/>
            <person name="Miller C.S."/>
            <person name="Castelle C.J."/>
            <person name="VerBerkmoes N.C."/>
            <person name="Wilkins M.J."/>
            <person name="Hettich R.L."/>
            <person name="Lipton M.S."/>
            <person name="Williams K.H."/>
            <person name="Long P.E."/>
            <person name="Banfield J.F."/>
        </authorList>
    </citation>
    <scope>NUCLEOTIDE SEQUENCE [LARGE SCALE GENOMIC DNA]</scope>
</reference>
<protein>
    <submittedName>
        <fullName evidence="2">Vitamin K epoxide reductase family</fullName>
    </submittedName>
</protein>
<organism evidence="2">
    <name type="scientific">uncultured bacterium</name>
    <name type="common">gcode 4</name>
    <dbReference type="NCBI Taxonomy" id="1234023"/>
    <lineage>
        <taxon>Bacteria</taxon>
        <taxon>environmental samples</taxon>
    </lineage>
</organism>
<feature type="chain" id="PRO_5022709670" evidence="1">
    <location>
        <begin position="22"/>
        <end position="111"/>
    </location>
</feature>
<feature type="signal peptide" evidence="1">
    <location>
        <begin position="1"/>
        <end position="21"/>
    </location>
</feature>
<comment type="caution">
    <text evidence="2">The sequence shown here is derived from an EMBL/GenBank/DDBJ whole genome shotgun (WGS) entry which is preliminary data.</text>
</comment>
<name>K1YH82_9BACT</name>
<evidence type="ECO:0000256" key="1">
    <source>
        <dbReference type="SAM" id="SignalP"/>
    </source>
</evidence>
<dbReference type="PROSITE" id="PS51257">
    <property type="entry name" value="PROKAR_LIPOPROTEIN"/>
    <property type="match status" value="1"/>
</dbReference>
<proteinExistence type="predicted"/>
<sequence length="111" mass="12544">MKKIALLWIFSVIFFAGCAQQTPPQNLDTFAQCLTTKWVTMYGSVTCSHCLNQKETFGKSFQYITYVECTKEPERCSALKWVPTWEMPGAIYLEGEQTLSALAKASDCPLE</sequence>
<keyword evidence="1" id="KW-0732">Signal</keyword>